<dbReference type="RefSeq" id="WP_368729663.1">
    <property type="nucleotide sequence ID" value="NZ_JAYMRW010000011.1"/>
</dbReference>
<comment type="caution">
    <text evidence="2">The sequence shown here is derived from an EMBL/GenBank/DDBJ whole genome shotgun (WGS) entry which is preliminary data.</text>
</comment>
<evidence type="ECO:0000313" key="3">
    <source>
        <dbReference type="Proteomes" id="UP001390669"/>
    </source>
</evidence>
<gene>
    <name evidence="2" type="ORF">VSR33_24660</name>
</gene>
<evidence type="ECO:0000256" key="1">
    <source>
        <dbReference type="SAM" id="MobiDB-lite"/>
    </source>
</evidence>
<proteinExistence type="predicted"/>
<feature type="region of interest" description="Disordered" evidence="1">
    <location>
        <begin position="81"/>
        <end position="109"/>
    </location>
</feature>
<organism evidence="2 3">
    <name type="scientific">Paraburkholderia guartelaensis</name>
    <dbReference type="NCBI Taxonomy" id="2546446"/>
    <lineage>
        <taxon>Bacteria</taxon>
        <taxon>Pseudomonadati</taxon>
        <taxon>Pseudomonadota</taxon>
        <taxon>Betaproteobacteria</taxon>
        <taxon>Burkholderiales</taxon>
        <taxon>Burkholderiaceae</taxon>
        <taxon>Paraburkholderia</taxon>
    </lineage>
</organism>
<sequence length="109" mass="11822">MVTRIAARRDAVSLWPEDALTTEAEAGLVKELTNVLIHAEGYDPGNRIAQGVTVLYLHRPAAVYVAGEPSALPRYRIVPSAPEGQYTDTSRVNARRPDRARACPAGTKP</sequence>
<accession>A0ABU9SIJ7</accession>
<dbReference type="EMBL" id="JAYMRW010000011">
    <property type="protein sequence ID" value="MEM5450678.1"/>
    <property type="molecule type" value="Genomic_DNA"/>
</dbReference>
<dbReference type="Proteomes" id="UP001390669">
    <property type="component" value="Unassembled WGS sequence"/>
</dbReference>
<protein>
    <submittedName>
        <fullName evidence="2">Uncharacterized protein</fullName>
    </submittedName>
</protein>
<name>A0ABU9SIJ7_9BURK</name>
<reference evidence="2 3" key="1">
    <citation type="submission" date="2024-01" db="EMBL/GenBank/DDBJ databases">
        <title>The diversity of rhizobia nodulating Mimosa spp. in eleven states of Brazil covering several biomes is determined by host plant, location, and edaphic factors.</title>
        <authorList>
            <person name="Rouws L."/>
            <person name="Barauna A."/>
            <person name="Beukes C."/>
            <person name="De Faria S.M."/>
            <person name="Gross E."/>
            <person name="Dos Reis Junior F.B."/>
            <person name="Simon M."/>
            <person name="Maluk M."/>
            <person name="Odee D.W."/>
            <person name="Kenicer G."/>
            <person name="Young J.P.W."/>
            <person name="Reis V.M."/>
            <person name="Zilli J."/>
            <person name="James E.K."/>
        </authorList>
    </citation>
    <scope>NUCLEOTIDE SEQUENCE [LARGE SCALE GENOMIC DNA]</scope>
    <source>
        <strain evidence="2 3">JPY164</strain>
    </source>
</reference>
<keyword evidence="3" id="KW-1185">Reference proteome</keyword>
<evidence type="ECO:0000313" key="2">
    <source>
        <dbReference type="EMBL" id="MEM5450678.1"/>
    </source>
</evidence>